<keyword evidence="3" id="KW-1185">Reference proteome</keyword>
<evidence type="ECO:0000313" key="3">
    <source>
        <dbReference type="Proteomes" id="UP001557484"/>
    </source>
</evidence>
<proteinExistence type="predicted"/>
<feature type="domain" description="AB hydrolase-1" evidence="1">
    <location>
        <begin position="115"/>
        <end position="171"/>
    </location>
</feature>
<evidence type="ECO:0000313" key="2">
    <source>
        <dbReference type="EMBL" id="MEX1665350.1"/>
    </source>
</evidence>
<accession>A0ABV3TVJ0</accession>
<gene>
    <name evidence="2" type="ORF">AB4875_07600</name>
</gene>
<dbReference type="GO" id="GO:0016787">
    <property type="term" value="F:hydrolase activity"/>
    <property type="evidence" value="ECO:0007669"/>
    <property type="project" value="UniProtKB-KW"/>
</dbReference>
<organism evidence="2 3">
    <name type="scientific">Zhongshania arctica</name>
    <dbReference type="NCBI Taxonomy" id="3238302"/>
    <lineage>
        <taxon>Bacteria</taxon>
        <taxon>Pseudomonadati</taxon>
        <taxon>Pseudomonadota</taxon>
        <taxon>Gammaproteobacteria</taxon>
        <taxon>Cellvibrionales</taxon>
        <taxon>Spongiibacteraceae</taxon>
        <taxon>Zhongshania</taxon>
    </lineage>
</organism>
<protein>
    <submittedName>
        <fullName evidence="2">Alpha/beta fold hydrolase</fullName>
    </submittedName>
</protein>
<dbReference type="SUPFAM" id="SSF53474">
    <property type="entry name" value="alpha/beta-Hydrolases"/>
    <property type="match status" value="1"/>
</dbReference>
<name>A0ABV3TVJ0_9GAMM</name>
<sequence>MDNIAPPPLMHSLSEIWRAGAEATQLAFSAASLLNTPKGDGHAVMTLPGYAGADGCMAPLRYFLKSRNYQAHGWSLGRNIPPTRITSLEEMNDFQAGILLRLSQNISEICDKTAQKVSLVGWSLGGNYANLLAQSHPDLIRQVITLGTPYGDPRGTAAWNVLKRLNRGTQADESQSTDTWSMTNNGKRTVPTTVIYSPVDGIVSPQIAKLTAENTYNIAINSSHIGFAVNRDAYRIIAEILARPQGGNASVTSKN</sequence>
<dbReference type="RefSeq" id="WP_368375454.1">
    <property type="nucleotide sequence ID" value="NZ_JBFRYB010000001.1"/>
</dbReference>
<dbReference type="Gene3D" id="3.40.50.1820">
    <property type="entry name" value="alpha/beta hydrolase"/>
    <property type="match status" value="1"/>
</dbReference>
<dbReference type="InterPro" id="IPR029058">
    <property type="entry name" value="AB_hydrolase_fold"/>
</dbReference>
<comment type="caution">
    <text evidence="2">The sequence shown here is derived from an EMBL/GenBank/DDBJ whole genome shotgun (WGS) entry which is preliminary data.</text>
</comment>
<dbReference type="Proteomes" id="UP001557484">
    <property type="component" value="Unassembled WGS sequence"/>
</dbReference>
<reference evidence="2 3" key="1">
    <citation type="journal article" date="2011" name="Int. J. Syst. Evol. Microbiol.">
        <title>Zhongshania antarctica gen. nov., sp. nov. and Zhongshania guokunii sp. nov., gammaproteobacteria respectively isolated from coastal attached (fast) ice and surface seawater of the Antarctic.</title>
        <authorList>
            <person name="Li H.J."/>
            <person name="Zhang X.Y."/>
            <person name="Chen C.X."/>
            <person name="Zhang Y.J."/>
            <person name="Gao Z.M."/>
            <person name="Yu Y."/>
            <person name="Chen X.L."/>
            <person name="Chen B."/>
            <person name="Zhang Y.Z."/>
        </authorList>
    </citation>
    <scope>NUCLEOTIDE SEQUENCE [LARGE SCALE GENOMIC DNA]</scope>
    <source>
        <strain evidence="2 3">R06B22</strain>
    </source>
</reference>
<dbReference type="InterPro" id="IPR000073">
    <property type="entry name" value="AB_hydrolase_1"/>
</dbReference>
<dbReference type="EMBL" id="JBFRYB010000001">
    <property type="protein sequence ID" value="MEX1665350.1"/>
    <property type="molecule type" value="Genomic_DNA"/>
</dbReference>
<keyword evidence="2" id="KW-0378">Hydrolase</keyword>
<evidence type="ECO:0000259" key="1">
    <source>
        <dbReference type="Pfam" id="PF00561"/>
    </source>
</evidence>
<dbReference type="Pfam" id="PF00561">
    <property type="entry name" value="Abhydrolase_1"/>
    <property type="match status" value="1"/>
</dbReference>